<evidence type="ECO:0000256" key="5">
    <source>
        <dbReference type="SAM" id="Phobius"/>
    </source>
</evidence>
<keyword evidence="3 5" id="KW-1133">Transmembrane helix</keyword>
<dbReference type="AlphaFoldDB" id="A0A0W0GF80"/>
<feature type="transmembrane region" description="Helical" evidence="5">
    <location>
        <begin position="168"/>
        <end position="192"/>
    </location>
</feature>
<feature type="transmembrane region" description="Helical" evidence="5">
    <location>
        <begin position="26"/>
        <end position="45"/>
    </location>
</feature>
<feature type="transmembrane region" description="Helical" evidence="5">
    <location>
        <begin position="57"/>
        <end position="74"/>
    </location>
</feature>
<feature type="transmembrane region" description="Helical" evidence="5">
    <location>
        <begin position="272"/>
        <end position="292"/>
    </location>
</feature>
<dbReference type="EMBL" id="LATX01000087">
    <property type="protein sequence ID" value="KTB47216.1"/>
    <property type="molecule type" value="Genomic_DNA"/>
</dbReference>
<proteinExistence type="predicted"/>
<dbReference type="eggNOG" id="ENOG502QU4U">
    <property type="taxonomic scope" value="Eukaryota"/>
</dbReference>
<feature type="transmembrane region" description="Helical" evidence="5">
    <location>
        <begin position="130"/>
        <end position="148"/>
    </location>
</feature>
<evidence type="ECO:0000256" key="3">
    <source>
        <dbReference type="ARBA" id="ARBA00022989"/>
    </source>
</evidence>
<dbReference type="GO" id="GO:0000324">
    <property type="term" value="C:fungal-type vacuole"/>
    <property type="evidence" value="ECO:0007669"/>
    <property type="project" value="TreeGrafter"/>
</dbReference>
<reference evidence="6 7" key="1">
    <citation type="submission" date="2015-12" db="EMBL/GenBank/DDBJ databases">
        <title>Draft genome sequence of Moniliophthora roreri, the causal agent of frosty pod rot of cacao.</title>
        <authorList>
            <person name="Aime M.C."/>
            <person name="Diaz-Valderrama J.R."/>
            <person name="Kijpornyongpan T."/>
            <person name="Phillips-Mora W."/>
        </authorList>
    </citation>
    <scope>NUCLEOTIDE SEQUENCE [LARGE SCALE GENOMIC DNA]</scope>
    <source>
        <strain evidence="6 7">MCA 2952</strain>
    </source>
</reference>
<sequence>MASSPSVYSPVPQAETLDDHFSPYGYRPTFFVCVIYICLFGVTTLMHSVQALWTRRWFLFPTVVLAGSIEILGWSGRLWSSQNLLLSTPYLMQISTLIIGPTPLLAANFVIFGNIVKMLGTEYSRLPPKLYGWIFLTCDIVSLVIQGAGGGLASSAKTRDGMKLGTNLMITGIALQVVMMTTFSILVTEFVLRFLRQRPVREPAGLGAELELLNSSESTINVYPFPRVLFDKRRKILLSALLFTTFLLFVRAIYRLVELSGGWDSEIMTTEWFFNVFDAALVTVAFYTWNIAHPGRLLSVPMNEKGHK</sequence>
<evidence type="ECO:0000313" key="6">
    <source>
        <dbReference type="EMBL" id="KTB47216.1"/>
    </source>
</evidence>
<name>A0A0W0GF80_MONRR</name>
<evidence type="ECO:0000256" key="4">
    <source>
        <dbReference type="ARBA" id="ARBA00023136"/>
    </source>
</evidence>
<comment type="subcellular location">
    <subcellularLocation>
        <location evidence="1">Membrane</location>
        <topology evidence="1">Multi-pass membrane protein</topology>
    </subcellularLocation>
</comment>
<dbReference type="GO" id="GO:0005886">
    <property type="term" value="C:plasma membrane"/>
    <property type="evidence" value="ECO:0007669"/>
    <property type="project" value="TreeGrafter"/>
</dbReference>
<dbReference type="PANTHER" id="PTHR31465">
    <property type="entry name" value="PROTEIN RTA1-RELATED"/>
    <property type="match status" value="1"/>
</dbReference>
<protein>
    <recommendedName>
        <fullName evidence="8">RTA1-domain-containing protein</fullName>
    </recommendedName>
</protein>
<keyword evidence="2 5" id="KW-0812">Transmembrane</keyword>
<evidence type="ECO:0000313" key="7">
    <source>
        <dbReference type="Proteomes" id="UP000054988"/>
    </source>
</evidence>
<gene>
    <name evidence="6" type="ORF">WG66_204</name>
</gene>
<dbReference type="Pfam" id="PF04479">
    <property type="entry name" value="RTA1"/>
    <property type="match status" value="1"/>
</dbReference>
<feature type="transmembrane region" description="Helical" evidence="5">
    <location>
        <begin position="94"/>
        <end position="118"/>
    </location>
</feature>
<feature type="transmembrane region" description="Helical" evidence="5">
    <location>
        <begin position="236"/>
        <end position="257"/>
    </location>
</feature>
<comment type="caution">
    <text evidence="6">The sequence shown here is derived from an EMBL/GenBank/DDBJ whole genome shotgun (WGS) entry which is preliminary data.</text>
</comment>
<organism evidence="6 7">
    <name type="scientific">Moniliophthora roreri</name>
    <name type="common">Frosty pod rot fungus</name>
    <name type="synonym">Monilia roreri</name>
    <dbReference type="NCBI Taxonomy" id="221103"/>
    <lineage>
        <taxon>Eukaryota</taxon>
        <taxon>Fungi</taxon>
        <taxon>Dikarya</taxon>
        <taxon>Basidiomycota</taxon>
        <taxon>Agaricomycotina</taxon>
        <taxon>Agaricomycetes</taxon>
        <taxon>Agaricomycetidae</taxon>
        <taxon>Agaricales</taxon>
        <taxon>Marasmiineae</taxon>
        <taxon>Marasmiaceae</taxon>
        <taxon>Moniliophthora</taxon>
    </lineage>
</organism>
<dbReference type="InterPro" id="IPR007568">
    <property type="entry name" value="RTA1"/>
</dbReference>
<dbReference type="PANTHER" id="PTHR31465:SF9">
    <property type="entry name" value="SPHINGOID LONG-CHAIN BASE TRANSPORTER RSB1"/>
    <property type="match status" value="1"/>
</dbReference>
<keyword evidence="4 5" id="KW-0472">Membrane</keyword>
<accession>A0A0W0GF80</accession>
<evidence type="ECO:0008006" key="8">
    <source>
        <dbReference type="Google" id="ProtNLM"/>
    </source>
</evidence>
<evidence type="ECO:0000256" key="2">
    <source>
        <dbReference type="ARBA" id="ARBA00022692"/>
    </source>
</evidence>
<dbReference type="Proteomes" id="UP000054988">
    <property type="component" value="Unassembled WGS sequence"/>
</dbReference>
<evidence type="ECO:0000256" key="1">
    <source>
        <dbReference type="ARBA" id="ARBA00004141"/>
    </source>
</evidence>